<keyword evidence="1" id="KW-0175">Coiled coil</keyword>
<sequence length="607" mass="68726">MSGQLAPYNDSMRIGSGFNSYTQQLRINDAVVKENKTSATDDDLRPKLTRGDEGTVSQQVTFTSKFVDHASEITEALNISGALEIKWNGLNVQGSASYLDSSKVKESDLNYFVQVKVVNQQLIADNTTKFNAIPNVPVTDTKRFTDIYGDSYVSGFLEGGEFNALLSVKADGKESARQIKGALSLSLEKAGFGVSGSASGEYTHDELIKNSETSITVSWSGGGDIRDEESKAKGWTIDSMAKAAFSFPDRVRRTPQRTYAILTKYQALRSYQLLSNKGSPLDYENAGAYTNSLLESYMDYKDIWKQIGKMSAEYGQQKSMLKITSAATDTSNEIKTMKEEFKELLPKQKDGSKQEMTHIPEKPYDGTLVGLEKARRDCRSQMIRIVKEVDAVADDPKVAVDFNRVGQYLSPLLFRQLLPGTEPRPTEKEIKEERENHDRIVQRMAELEKTVESIRKKRAEAAGKPEPEINDRVWHRIRLLNDDDPNRSLDWVDFMSWTLKMGYDKTKGRWQIAPAPENPGYQIIDFNRKRIAAFENPEEGVRHYHMENITTYKYSLISWRFIQAPSDRNIYTIRSVAHPDFVLGFKQGQDKLSLVRNGDVKWVIEKI</sequence>
<evidence type="ECO:0000313" key="3">
    <source>
        <dbReference type="Proteomes" id="UP000094569"/>
    </source>
</evidence>
<dbReference type="VEuPathDB" id="FungiDB:SI65_09168"/>
<dbReference type="AlphaFoldDB" id="A0A1E3B3M3"/>
<dbReference type="EMBL" id="JXNT01000016">
    <property type="protein sequence ID" value="ODM15565.1"/>
    <property type="molecule type" value="Genomic_DNA"/>
</dbReference>
<feature type="coiled-coil region" evidence="1">
    <location>
        <begin position="430"/>
        <end position="464"/>
    </location>
</feature>
<dbReference type="Proteomes" id="UP000094569">
    <property type="component" value="Unassembled WGS sequence"/>
</dbReference>
<accession>A0A1E3B3M3</accession>
<evidence type="ECO:0008006" key="4">
    <source>
        <dbReference type="Google" id="ProtNLM"/>
    </source>
</evidence>
<name>A0A1E3B3M3_ASPCR</name>
<protein>
    <recommendedName>
        <fullName evidence="4">MACPF domain-containing protein</fullName>
    </recommendedName>
</protein>
<keyword evidence="3" id="KW-1185">Reference proteome</keyword>
<reference evidence="2 3" key="1">
    <citation type="journal article" date="2016" name="BMC Genomics">
        <title>Comparative genomic and transcriptomic analyses of the Fuzhuan brick tea-fermentation fungus Aspergillus cristatus.</title>
        <authorList>
            <person name="Ge Y."/>
            <person name="Wang Y."/>
            <person name="Liu Y."/>
            <person name="Tan Y."/>
            <person name="Ren X."/>
            <person name="Zhang X."/>
            <person name="Hyde K.D."/>
            <person name="Liu Y."/>
            <person name="Liu Z."/>
        </authorList>
    </citation>
    <scope>NUCLEOTIDE SEQUENCE [LARGE SCALE GENOMIC DNA]</scope>
    <source>
        <strain evidence="2 3">GZAAS20.1005</strain>
    </source>
</reference>
<evidence type="ECO:0000313" key="2">
    <source>
        <dbReference type="EMBL" id="ODM15565.1"/>
    </source>
</evidence>
<gene>
    <name evidence="2" type="ORF">SI65_09168</name>
</gene>
<proteinExistence type="predicted"/>
<comment type="caution">
    <text evidence="2">The sequence shown here is derived from an EMBL/GenBank/DDBJ whole genome shotgun (WGS) entry which is preliminary data.</text>
</comment>
<organism evidence="2 3">
    <name type="scientific">Aspergillus cristatus</name>
    <name type="common">Chinese Fuzhuan brick tea-fermentation fungus</name>
    <name type="synonym">Eurotium cristatum</name>
    <dbReference type="NCBI Taxonomy" id="573508"/>
    <lineage>
        <taxon>Eukaryota</taxon>
        <taxon>Fungi</taxon>
        <taxon>Dikarya</taxon>
        <taxon>Ascomycota</taxon>
        <taxon>Pezizomycotina</taxon>
        <taxon>Eurotiomycetes</taxon>
        <taxon>Eurotiomycetidae</taxon>
        <taxon>Eurotiales</taxon>
        <taxon>Aspergillaceae</taxon>
        <taxon>Aspergillus</taxon>
        <taxon>Aspergillus subgen. Aspergillus</taxon>
    </lineage>
</organism>
<dbReference type="OrthoDB" id="3231004at2759"/>
<evidence type="ECO:0000256" key="1">
    <source>
        <dbReference type="SAM" id="Coils"/>
    </source>
</evidence>
<dbReference type="STRING" id="573508.A0A1E3B3M3"/>